<evidence type="ECO:0000256" key="1">
    <source>
        <dbReference type="ARBA" id="ARBA00010148"/>
    </source>
</evidence>
<evidence type="ECO:0000256" key="2">
    <source>
        <dbReference type="ARBA" id="ARBA00022448"/>
    </source>
</evidence>
<reference evidence="4 5" key="1">
    <citation type="submission" date="2019-09" db="EMBL/GenBank/DDBJ databases">
        <title>In-depth cultivation of the pig gut microbiome towards novel bacterial diversity and tailored functional studies.</title>
        <authorList>
            <person name="Wylensek D."/>
            <person name="Hitch T.C.A."/>
            <person name="Clavel T."/>
        </authorList>
    </citation>
    <scope>NUCLEOTIDE SEQUENCE [LARGE SCALE GENOMIC DNA]</scope>
    <source>
        <strain evidence="4 5">WCA3-693-APC-4?</strain>
    </source>
</reference>
<gene>
    <name evidence="4" type="ORF">FYJ83_13170</name>
</gene>
<dbReference type="InterPro" id="IPR008218">
    <property type="entry name" value="ATPase_V1-cplx_f_g_su"/>
</dbReference>
<evidence type="ECO:0000256" key="3">
    <source>
        <dbReference type="ARBA" id="ARBA00023065"/>
    </source>
</evidence>
<protein>
    <submittedName>
        <fullName evidence="4">ATP synthase subunit F</fullName>
    </submittedName>
</protein>
<keyword evidence="3" id="KW-0406">Ion transport</keyword>
<evidence type="ECO:0000313" key="5">
    <source>
        <dbReference type="Proteomes" id="UP000469523"/>
    </source>
</evidence>
<dbReference type="Proteomes" id="UP000469523">
    <property type="component" value="Unassembled WGS sequence"/>
</dbReference>
<dbReference type="EMBL" id="VUNQ01000032">
    <property type="protein sequence ID" value="MSU02410.1"/>
    <property type="molecule type" value="Genomic_DNA"/>
</dbReference>
<organism evidence="4 5">
    <name type="scientific">Tissierella pigra</name>
    <dbReference type="NCBI Taxonomy" id="2607614"/>
    <lineage>
        <taxon>Bacteria</taxon>
        <taxon>Bacillati</taxon>
        <taxon>Bacillota</taxon>
        <taxon>Tissierellia</taxon>
        <taxon>Tissierellales</taxon>
        <taxon>Tissierellaceae</taxon>
        <taxon>Tissierella</taxon>
    </lineage>
</organism>
<dbReference type="AlphaFoldDB" id="A0A6N7Y2Y3"/>
<name>A0A6N7Y2Y3_9FIRM</name>
<dbReference type="InterPro" id="IPR036906">
    <property type="entry name" value="ATPase_V1_fsu_sf"/>
</dbReference>
<sequence length="101" mass="11554">MKSFLISHNEDAIIGLRLAGIEGVLAKDKEETQKYFEEAVGNPEIGIIIITEKIFEEIEEQVLELKKTFDSKLITTIPDRTGLRDKNFIMRYVKESIGIKI</sequence>
<dbReference type="Pfam" id="PF01990">
    <property type="entry name" value="ATP-synt_F"/>
    <property type="match status" value="1"/>
</dbReference>
<dbReference type="RefSeq" id="WP_154441244.1">
    <property type="nucleotide sequence ID" value="NZ_JAHLPJ010000001.1"/>
</dbReference>
<comment type="similarity">
    <text evidence="1">Belongs to the V-ATPase F subunit family.</text>
</comment>
<keyword evidence="5" id="KW-1185">Reference proteome</keyword>
<proteinExistence type="inferred from homology"/>
<dbReference type="Gene3D" id="3.40.50.10580">
    <property type="entry name" value="ATPase, V1 complex, subunit F"/>
    <property type="match status" value="1"/>
</dbReference>
<keyword evidence="2" id="KW-0813">Transport</keyword>
<comment type="caution">
    <text evidence="4">The sequence shown here is derived from an EMBL/GenBank/DDBJ whole genome shotgun (WGS) entry which is preliminary data.</text>
</comment>
<evidence type="ECO:0000313" key="4">
    <source>
        <dbReference type="EMBL" id="MSU02410.1"/>
    </source>
</evidence>
<accession>A0A6N7Y2Y3</accession>
<dbReference type="GO" id="GO:0046961">
    <property type="term" value="F:proton-transporting ATPase activity, rotational mechanism"/>
    <property type="evidence" value="ECO:0007669"/>
    <property type="project" value="InterPro"/>
</dbReference>
<dbReference type="SUPFAM" id="SSF159468">
    <property type="entry name" value="AtpF-like"/>
    <property type="match status" value="1"/>
</dbReference>